<organism evidence="2 3">
    <name type="scientific">Sulfurospirillum deleyianum (strain ATCC 51133 / DSM 6946 / 5175)</name>
    <dbReference type="NCBI Taxonomy" id="525898"/>
    <lineage>
        <taxon>Bacteria</taxon>
        <taxon>Pseudomonadati</taxon>
        <taxon>Campylobacterota</taxon>
        <taxon>Epsilonproteobacteria</taxon>
        <taxon>Campylobacterales</taxon>
        <taxon>Sulfurospirillaceae</taxon>
        <taxon>Sulfurospirillum</taxon>
    </lineage>
</organism>
<gene>
    <name evidence="2" type="ordered locus">Sdel_2046</name>
</gene>
<dbReference type="eggNOG" id="COG3683">
    <property type="taxonomic scope" value="Bacteria"/>
</dbReference>
<sequence precursor="true">MKKLLLLGWFCAVSLFAHPHVFLDTYVDVLPDKIDIRWVFDEMSSSMLMEDYDKNRDKKLDANEVAFMEKDHFKTLEPYSYFMHIFNGKEELDIHVVHDFNALFEKKKLIYTFSIEKPHMKKYELRFYDPEMFVALILKKKFLTCKTTKCAVEGYDADFYYAYKVAIQE</sequence>
<keyword evidence="1" id="KW-0732">Signal</keyword>
<protein>
    <submittedName>
        <fullName evidence="2">ABC-type uncharacterized transport system periplasmic component-like protein</fullName>
    </submittedName>
</protein>
<feature type="signal peptide" evidence="1">
    <location>
        <begin position="1"/>
        <end position="19"/>
    </location>
</feature>
<feature type="chain" id="PRO_5003020399" evidence="1">
    <location>
        <begin position="20"/>
        <end position="169"/>
    </location>
</feature>
<dbReference type="PROSITE" id="PS00018">
    <property type="entry name" value="EF_HAND_1"/>
    <property type="match status" value="1"/>
</dbReference>
<dbReference type="Proteomes" id="UP000002222">
    <property type="component" value="Chromosome"/>
</dbReference>
<evidence type="ECO:0000313" key="2">
    <source>
        <dbReference type="EMBL" id="ACZ13059.1"/>
    </source>
</evidence>
<dbReference type="HOGENOM" id="CLU_088941_1_1_7"/>
<keyword evidence="3" id="KW-1185">Reference proteome</keyword>
<dbReference type="STRING" id="525898.Sdel_2046"/>
<dbReference type="AlphaFoldDB" id="D1B4N9"/>
<dbReference type="OrthoDB" id="1679673at2"/>
<dbReference type="EMBL" id="CP001816">
    <property type="protein sequence ID" value="ACZ13059.1"/>
    <property type="molecule type" value="Genomic_DNA"/>
</dbReference>
<evidence type="ECO:0000256" key="1">
    <source>
        <dbReference type="SAM" id="SignalP"/>
    </source>
</evidence>
<reference evidence="3" key="1">
    <citation type="submission" date="2009-11" db="EMBL/GenBank/DDBJ databases">
        <title>The complete genome of Sulfurospirillum deleyianum DSM 6946.</title>
        <authorList>
            <consortium name="US DOE Joint Genome Institute (JGI-PGF)"/>
            <person name="Lucas S."/>
            <person name="Copeland A."/>
            <person name="Lapidus A."/>
            <person name="Glavina del Rio T."/>
            <person name="Dalin E."/>
            <person name="Tice H."/>
            <person name="Bruce D."/>
            <person name="Goodwin L."/>
            <person name="Pitluck S."/>
            <person name="Kyrpides N."/>
            <person name="Mavromatis K."/>
            <person name="Ivanova N."/>
            <person name="Ovchinnikova G."/>
            <person name="Munk A.C."/>
            <person name="Lu M."/>
            <person name="Brettin T."/>
            <person name="Detter J.C."/>
            <person name="Han C."/>
            <person name="Tapia R."/>
            <person name="Larimer F."/>
            <person name="Land M."/>
            <person name="Hauser L."/>
            <person name="Markowitz V."/>
            <person name="Cheng J.F."/>
            <person name="Hugenholtz P."/>
            <person name="Woyke T."/>
            <person name="Wu D."/>
            <person name="Aumann P."/>
            <person name="Schneider S."/>
            <person name="Lang E."/>
            <person name="Spring S."/>
            <person name="Klenk H.P."/>
            <person name="Eisen J.A."/>
        </authorList>
    </citation>
    <scope>NUCLEOTIDE SEQUENCE [LARGE SCALE GENOMIC DNA]</scope>
    <source>
        <strain evidence="3">ATCC 51133 / DSM 6946 / 5175</strain>
    </source>
</reference>
<dbReference type="KEGG" id="sdl:Sdel_2046"/>
<proteinExistence type="predicted"/>
<dbReference type="InterPro" id="IPR010412">
    <property type="entry name" value="DUF1007"/>
</dbReference>
<dbReference type="RefSeq" id="WP_012857804.1">
    <property type="nucleotide sequence ID" value="NC_013512.1"/>
</dbReference>
<accession>D1B4N9</accession>
<name>D1B4N9_SULD5</name>
<dbReference type="Pfam" id="PF06226">
    <property type="entry name" value="DUF1007"/>
    <property type="match status" value="1"/>
</dbReference>
<evidence type="ECO:0000313" key="3">
    <source>
        <dbReference type="Proteomes" id="UP000002222"/>
    </source>
</evidence>
<reference evidence="2 3" key="2">
    <citation type="journal article" date="2010" name="Stand. Genomic Sci.">
        <title>Complete genome sequence of Sulfurospirillum deleyianum type strain (5175).</title>
        <authorList>
            <person name="Sikorski J."/>
            <person name="Lapidus A."/>
            <person name="Copeland A."/>
            <person name="Glavina Del Rio T."/>
            <person name="Nolan M."/>
            <person name="Lucas S."/>
            <person name="Chen F."/>
            <person name="Tice H."/>
            <person name="Cheng J.F."/>
            <person name="Saunders E."/>
            <person name="Bruce D."/>
            <person name="Goodwin L."/>
            <person name="Pitluck S."/>
            <person name="Ovchinnikova G."/>
            <person name="Pati A."/>
            <person name="Ivanova N."/>
            <person name="Mavromatis K."/>
            <person name="Chen A."/>
            <person name="Palaniappan K."/>
            <person name="Chain P."/>
            <person name="Land M."/>
            <person name="Hauser L."/>
            <person name="Chang Y.J."/>
            <person name="Jeffries C.D."/>
            <person name="Brettin T."/>
            <person name="Detter J.C."/>
            <person name="Han C."/>
            <person name="Rohde M."/>
            <person name="Lang E."/>
            <person name="Spring S."/>
            <person name="Goker M."/>
            <person name="Bristow J."/>
            <person name="Eisen J.A."/>
            <person name="Markowitz V."/>
            <person name="Hugenholtz P."/>
            <person name="Kyrpides N.C."/>
            <person name="Klenk H.P."/>
        </authorList>
    </citation>
    <scope>NUCLEOTIDE SEQUENCE [LARGE SCALE GENOMIC DNA]</scope>
    <source>
        <strain evidence="3">ATCC 51133 / DSM 6946 / 5175</strain>
    </source>
</reference>
<dbReference type="InterPro" id="IPR018247">
    <property type="entry name" value="EF_Hand_1_Ca_BS"/>
</dbReference>